<organism evidence="3">
    <name type="scientific">mine drainage metagenome</name>
    <dbReference type="NCBI Taxonomy" id="410659"/>
    <lineage>
        <taxon>unclassified sequences</taxon>
        <taxon>metagenomes</taxon>
        <taxon>ecological metagenomes</taxon>
    </lineage>
</organism>
<dbReference type="CDD" id="cd00060">
    <property type="entry name" value="FHA"/>
    <property type="match status" value="1"/>
</dbReference>
<dbReference type="Pfam" id="PF00498">
    <property type="entry name" value="FHA"/>
    <property type="match status" value="1"/>
</dbReference>
<feature type="domain" description="FHA" evidence="1">
    <location>
        <begin position="216"/>
        <end position="264"/>
    </location>
</feature>
<sequence length="304" mass="32723">MSNLRKPVVRTVVFADVVGSTGLYKTLGDTVAARLMTNVTDAVAAAVHGRGGQVVKTLGDGVLAVFEHNTEAVNACCDVQRTLANWGHTKATPIVVPLKIGLSRGPVVLTPGDCFGDAVNAAARLSDSAGGGQILVSDAVMEGLPLELLARLRSLGAIFLRGYDMPVPVHQIEWDAAWQNSQTLPHQPTVISALTQLLNLCWLDSSQDFTPEQSPIHIGRTQAAEFAVNDIRVSRQHARIEWRGSYFMLTDLSSNGTWVRYNGQDNVLALRRNECVLHGQGEICLGAKPTDPTAPTVLFQIHSS</sequence>
<feature type="domain" description="Guanylate cyclase" evidence="2">
    <location>
        <begin position="11"/>
        <end position="126"/>
    </location>
</feature>
<dbReference type="SMART" id="SM00240">
    <property type="entry name" value="FHA"/>
    <property type="match status" value="1"/>
</dbReference>
<dbReference type="GO" id="GO:0006171">
    <property type="term" value="P:cAMP biosynthetic process"/>
    <property type="evidence" value="ECO:0007669"/>
    <property type="project" value="TreeGrafter"/>
</dbReference>
<dbReference type="InterPro" id="IPR050697">
    <property type="entry name" value="Adenylyl/Guanylyl_Cyclase_3/4"/>
</dbReference>
<dbReference type="SUPFAM" id="SSF49879">
    <property type="entry name" value="SMAD/FHA domain"/>
    <property type="match status" value="1"/>
</dbReference>
<accession>A0A1J5QUY2</accession>
<dbReference type="InterPro" id="IPR000253">
    <property type="entry name" value="FHA_dom"/>
</dbReference>
<dbReference type="GO" id="GO:0035556">
    <property type="term" value="P:intracellular signal transduction"/>
    <property type="evidence" value="ECO:0007669"/>
    <property type="project" value="InterPro"/>
</dbReference>
<dbReference type="GO" id="GO:0004016">
    <property type="term" value="F:adenylate cyclase activity"/>
    <property type="evidence" value="ECO:0007669"/>
    <property type="project" value="UniProtKB-EC"/>
</dbReference>
<dbReference type="SUPFAM" id="SSF55073">
    <property type="entry name" value="Nucleotide cyclase"/>
    <property type="match status" value="1"/>
</dbReference>
<evidence type="ECO:0000259" key="2">
    <source>
        <dbReference type="PROSITE" id="PS50125"/>
    </source>
</evidence>
<dbReference type="CDD" id="cd07302">
    <property type="entry name" value="CHD"/>
    <property type="match status" value="1"/>
</dbReference>
<dbReference type="PANTHER" id="PTHR43081">
    <property type="entry name" value="ADENYLATE CYCLASE, TERMINAL-DIFFERENTIATION SPECIFIC-RELATED"/>
    <property type="match status" value="1"/>
</dbReference>
<dbReference type="Gene3D" id="2.60.200.20">
    <property type="match status" value="1"/>
</dbReference>
<gene>
    <name evidence="3" type="primary">cyaB_3</name>
    <name evidence="3" type="ORF">GALL_369460</name>
</gene>
<dbReference type="AlphaFoldDB" id="A0A1J5QUY2"/>
<dbReference type="InterPro" id="IPR008984">
    <property type="entry name" value="SMAD_FHA_dom_sf"/>
</dbReference>
<reference evidence="3" key="1">
    <citation type="submission" date="2016-10" db="EMBL/GenBank/DDBJ databases">
        <title>Sequence of Gallionella enrichment culture.</title>
        <authorList>
            <person name="Poehlein A."/>
            <person name="Muehling M."/>
            <person name="Daniel R."/>
        </authorList>
    </citation>
    <scope>NUCLEOTIDE SEQUENCE</scope>
</reference>
<dbReference type="InterPro" id="IPR029787">
    <property type="entry name" value="Nucleotide_cyclase"/>
</dbReference>
<dbReference type="PANTHER" id="PTHR43081:SF19">
    <property type="entry name" value="PH-SENSITIVE ADENYLATE CYCLASE RV1264"/>
    <property type="match status" value="1"/>
</dbReference>
<dbReference type="PROSITE" id="PS50006">
    <property type="entry name" value="FHA_DOMAIN"/>
    <property type="match status" value="1"/>
</dbReference>
<dbReference type="EMBL" id="MLJW01000944">
    <property type="protein sequence ID" value="OIQ81291.1"/>
    <property type="molecule type" value="Genomic_DNA"/>
</dbReference>
<proteinExistence type="predicted"/>
<dbReference type="InterPro" id="IPR001054">
    <property type="entry name" value="A/G_cyclase"/>
</dbReference>
<evidence type="ECO:0000259" key="1">
    <source>
        <dbReference type="PROSITE" id="PS50006"/>
    </source>
</evidence>
<protein>
    <submittedName>
        <fullName evidence="3">Adenylate cyclase 2</fullName>
        <ecNumber evidence="3">4.6.1.1</ecNumber>
    </submittedName>
</protein>
<name>A0A1J5QUY2_9ZZZZ</name>
<dbReference type="PROSITE" id="PS50125">
    <property type="entry name" value="GUANYLATE_CYCLASE_2"/>
    <property type="match status" value="1"/>
</dbReference>
<dbReference type="Pfam" id="PF00211">
    <property type="entry name" value="Guanylate_cyc"/>
    <property type="match status" value="1"/>
</dbReference>
<keyword evidence="3" id="KW-0456">Lyase</keyword>
<dbReference type="Gene3D" id="3.30.70.1230">
    <property type="entry name" value="Nucleotide cyclase"/>
    <property type="match status" value="1"/>
</dbReference>
<comment type="caution">
    <text evidence="3">The sequence shown here is derived from an EMBL/GenBank/DDBJ whole genome shotgun (WGS) entry which is preliminary data.</text>
</comment>
<dbReference type="EC" id="4.6.1.1" evidence="3"/>
<evidence type="ECO:0000313" key="3">
    <source>
        <dbReference type="EMBL" id="OIQ81291.1"/>
    </source>
</evidence>